<feature type="domain" description="RNA polymerase sigma-70 region 2" evidence="6">
    <location>
        <begin position="36"/>
        <end position="99"/>
    </location>
</feature>
<sequence>MNPNGDCSATGTGSEMWMRYRKGDDTALESIVILYSDNLMFYINGYVKNISVAEDILAEVFLKLVIHAKRFREESSIKTYLYRIATNASIDYIRKQSRRSSVVLDECYELYDEAQELEKIVMNNEQKRELHKAMRQLKAEYRNALFLVYFEGLSYVEAAKILGCSMKQVNNSIYRAKQSLRSIYQREGFSFE</sequence>
<evidence type="ECO:0000256" key="5">
    <source>
        <dbReference type="ARBA" id="ARBA00023163"/>
    </source>
</evidence>
<dbReference type="Gene3D" id="1.10.10.10">
    <property type="entry name" value="Winged helix-like DNA-binding domain superfamily/Winged helix DNA-binding domain"/>
    <property type="match status" value="1"/>
</dbReference>
<dbReference type="Proteomes" id="UP000199701">
    <property type="component" value="Unassembled WGS sequence"/>
</dbReference>
<dbReference type="InterPro" id="IPR007627">
    <property type="entry name" value="RNA_pol_sigma70_r2"/>
</dbReference>
<dbReference type="InterPro" id="IPR036388">
    <property type="entry name" value="WH-like_DNA-bd_sf"/>
</dbReference>
<gene>
    <name evidence="8" type="ORF">SAMN05421659_10513</name>
</gene>
<dbReference type="InterPro" id="IPR014284">
    <property type="entry name" value="RNA_pol_sigma-70_dom"/>
</dbReference>
<comment type="similarity">
    <text evidence="1">Belongs to the sigma-70 factor family. ECF subfamily.</text>
</comment>
<keyword evidence="3" id="KW-0731">Sigma factor</keyword>
<dbReference type="NCBIfam" id="TIGR02937">
    <property type="entry name" value="sigma70-ECF"/>
    <property type="match status" value="1"/>
</dbReference>
<protein>
    <submittedName>
        <fullName evidence="8">RNA polymerase sigma-70 factor, ECF subfamily</fullName>
    </submittedName>
</protein>
<evidence type="ECO:0000313" key="8">
    <source>
        <dbReference type="EMBL" id="SEW12514.1"/>
    </source>
</evidence>
<accession>A0A1I0PDP5</accession>
<reference evidence="8 9" key="1">
    <citation type="submission" date="2016-10" db="EMBL/GenBank/DDBJ databases">
        <authorList>
            <person name="de Groot N.N."/>
        </authorList>
    </citation>
    <scope>NUCLEOTIDE SEQUENCE [LARGE SCALE GENOMIC DNA]</scope>
    <source>
        <strain evidence="8 9">DSM 9179</strain>
    </source>
</reference>
<dbReference type="InterPro" id="IPR013325">
    <property type="entry name" value="RNA_pol_sigma_r2"/>
</dbReference>
<evidence type="ECO:0000259" key="6">
    <source>
        <dbReference type="Pfam" id="PF04542"/>
    </source>
</evidence>
<dbReference type="EMBL" id="FOJI01000005">
    <property type="protein sequence ID" value="SEW12514.1"/>
    <property type="molecule type" value="Genomic_DNA"/>
</dbReference>
<dbReference type="GO" id="GO:0016987">
    <property type="term" value="F:sigma factor activity"/>
    <property type="evidence" value="ECO:0007669"/>
    <property type="project" value="UniProtKB-KW"/>
</dbReference>
<dbReference type="RefSeq" id="WP_170841336.1">
    <property type="nucleotide sequence ID" value="NZ_FOJI01000005.1"/>
</dbReference>
<dbReference type="PANTHER" id="PTHR43133:SF8">
    <property type="entry name" value="RNA POLYMERASE SIGMA FACTOR HI_1459-RELATED"/>
    <property type="match status" value="1"/>
</dbReference>
<dbReference type="GO" id="GO:0003677">
    <property type="term" value="F:DNA binding"/>
    <property type="evidence" value="ECO:0007669"/>
    <property type="project" value="UniProtKB-KW"/>
</dbReference>
<dbReference type="Gene3D" id="1.10.1740.10">
    <property type="match status" value="1"/>
</dbReference>
<dbReference type="SUPFAM" id="SSF88946">
    <property type="entry name" value="Sigma2 domain of RNA polymerase sigma factors"/>
    <property type="match status" value="1"/>
</dbReference>
<evidence type="ECO:0000256" key="4">
    <source>
        <dbReference type="ARBA" id="ARBA00023125"/>
    </source>
</evidence>
<dbReference type="AlphaFoldDB" id="A0A1I0PDP5"/>
<dbReference type="GO" id="GO:0006352">
    <property type="term" value="P:DNA-templated transcription initiation"/>
    <property type="evidence" value="ECO:0007669"/>
    <property type="project" value="InterPro"/>
</dbReference>
<dbReference type="Pfam" id="PF08281">
    <property type="entry name" value="Sigma70_r4_2"/>
    <property type="match status" value="1"/>
</dbReference>
<dbReference type="Pfam" id="PF04542">
    <property type="entry name" value="Sigma70_r2"/>
    <property type="match status" value="1"/>
</dbReference>
<evidence type="ECO:0000313" key="9">
    <source>
        <dbReference type="Proteomes" id="UP000199701"/>
    </source>
</evidence>
<keyword evidence="5" id="KW-0804">Transcription</keyword>
<dbReference type="STRING" id="99656.SAMN05421659_10513"/>
<dbReference type="InterPro" id="IPR013324">
    <property type="entry name" value="RNA_pol_sigma_r3/r4-like"/>
</dbReference>
<evidence type="ECO:0000256" key="2">
    <source>
        <dbReference type="ARBA" id="ARBA00023015"/>
    </source>
</evidence>
<dbReference type="SUPFAM" id="SSF88659">
    <property type="entry name" value="Sigma3 and sigma4 domains of RNA polymerase sigma factors"/>
    <property type="match status" value="1"/>
</dbReference>
<name>A0A1I0PDP5_9FIRM</name>
<dbReference type="InterPro" id="IPR013249">
    <property type="entry name" value="RNA_pol_sigma70_r4_t2"/>
</dbReference>
<dbReference type="CDD" id="cd06171">
    <property type="entry name" value="Sigma70_r4"/>
    <property type="match status" value="1"/>
</dbReference>
<dbReference type="PANTHER" id="PTHR43133">
    <property type="entry name" value="RNA POLYMERASE ECF-TYPE SIGMA FACTO"/>
    <property type="match status" value="1"/>
</dbReference>
<proteinExistence type="inferred from homology"/>
<keyword evidence="9" id="KW-1185">Reference proteome</keyword>
<dbReference type="InterPro" id="IPR039425">
    <property type="entry name" value="RNA_pol_sigma-70-like"/>
</dbReference>
<evidence type="ECO:0000259" key="7">
    <source>
        <dbReference type="Pfam" id="PF08281"/>
    </source>
</evidence>
<evidence type="ECO:0000256" key="1">
    <source>
        <dbReference type="ARBA" id="ARBA00010641"/>
    </source>
</evidence>
<evidence type="ECO:0000256" key="3">
    <source>
        <dbReference type="ARBA" id="ARBA00023082"/>
    </source>
</evidence>
<keyword evidence="2" id="KW-0805">Transcription regulation</keyword>
<keyword evidence="4" id="KW-0238">DNA-binding</keyword>
<organism evidence="8 9">
    <name type="scientific">[Clostridium] fimetarium</name>
    <dbReference type="NCBI Taxonomy" id="99656"/>
    <lineage>
        <taxon>Bacteria</taxon>
        <taxon>Bacillati</taxon>
        <taxon>Bacillota</taxon>
        <taxon>Clostridia</taxon>
        <taxon>Lachnospirales</taxon>
        <taxon>Lachnospiraceae</taxon>
    </lineage>
</organism>
<feature type="domain" description="RNA polymerase sigma factor 70 region 4 type 2" evidence="7">
    <location>
        <begin position="128"/>
        <end position="180"/>
    </location>
</feature>